<dbReference type="AlphaFoldDB" id="A0A9D4V3T5"/>
<dbReference type="InterPro" id="IPR007658">
    <property type="entry name" value="DUF594"/>
</dbReference>
<keyword evidence="4" id="KW-1185">Reference proteome</keyword>
<evidence type="ECO:0000259" key="2">
    <source>
        <dbReference type="Pfam" id="PF13968"/>
    </source>
</evidence>
<feature type="transmembrane region" description="Helical" evidence="1">
    <location>
        <begin position="424"/>
        <end position="445"/>
    </location>
</feature>
<sequence>MLLSVRLDQQEVVAALNKWFISAAVMLSLLLQLLLLLTGGTRKWNSACRFLAWNAYNWSDYVATTALGGLAQAAVGDDPNKKEVYALWAPILLLHLGAPDNISAYAIADAELWQRHGLTMLLQIAIAVYVVANCARGWTFVLLSVCLTFLGGIKYAERTLALKHASRGDITTSALPIYKYMLAEADIHLQVKGAVILPPSSQSAPHSESRSTYYYIIHGEEQWLHNFLRKGETGYVHNFSDAAEATPGLVTLQDILASTNLTSQTPSIVSVCVGFAFFKLYKRRLCSLFMYEWRAEKTRELFLGNLVFEDIEKLMFVLDVELRFLFDCLYTKAADTAFSKTGVTFRIVTTILLVVSATFILGGKLDLHDQALEQARDVTFCLISAALVIEVYQLARLVLSDWFRVWLACKYIVVGEKLRKKKSSAGSFFCLSYGFCLASLILKVLKISSSLGRHKYWSNRIGQYPMIESGKSCASVHETMNAKLACLLHRDFRQLLPEYEQREQAVNEFKRYILSKVVAACRDIGMGVKVVDPMWFLPRYEHRHRSILQDVFGRAGYFDFEHMVVNWHVATCVTELLATSPVGSCISIHNIAQEEDMRVSKLLSRYLMYLMVHKAELLPCHADITRQLAADTQRDLRQHIEPIWDVESITSLLQQQDIEREDNSLPFNLRDGMRAGSLLQTLAPAEQWRLIGSVWVDILVCAAACNKPAEQLQQLTVGGEFLTHLWVFLGHLGCGSQ</sequence>
<keyword evidence="1" id="KW-0812">Transmembrane</keyword>
<name>A0A9D4V3T5_ADICA</name>
<evidence type="ECO:0000256" key="1">
    <source>
        <dbReference type="SAM" id="Phobius"/>
    </source>
</evidence>
<feature type="transmembrane region" description="Helical" evidence="1">
    <location>
        <begin position="343"/>
        <end position="362"/>
    </location>
</feature>
<dbReference type="EMBL" id="JABFUD020000006">
    <property type="protein sequence ID" value="KAI5078738.1"/>
    <property type="molecule type" value="Genomic_DNA"/>
</dbReference>
<evidence type="ECO:0000313" key="4">
    <source>
        <dbReference type="Proteomes" id="UP000886520"/>
    </source>
</evidence>
<feature type="domain" description="DUF4220" evidence="2">
    <location>
        <begin position="53"/>
        <end position="468"/>
    </location>
</feature>
<comment type="caution">
    <text evidence="3">The sequence shown here is derived from an EMBL/GenBank/DDBJ whole genome shotgun (WGS) entry which is preliminary data.</text>
</comment>
<proteinExistence type="predicted"/>
<feature type="transmembrane region" description="Helical" evidence="1">
    <location>
        <begin position="382"/>
        <end position="403"/>
    </location>
</feature>
<evidence type="ECO:0000313" key="3">
    <source>
        <dbReference type="EMBL" id="KAI5078738.1"/>
    </source>
</evidence>
<feature type="transmembrane region" description="Helical" evidence="1">
    <location>
        <begin position="20"/>
        <end position="37"/>
    </location>
</feature>
<feature type="transmembrane region" description="Helical" evidence="1">
    <location>
        <begin position="87"/>
        <end position="108"/>
    </location>
</feature>
<keyword evidence="1" id="KW-0472">Membrane</keyword>
<dbReference type="InterPro" id="IPR025315">
    <property type="entry name" value="DUF4220"/>
</dbReference>
<feature type="transmembrane region" description="Helical" evidence="1">
    <location>
        <begin position="138"/>
        <end position="156"/>
    </location>
</feature>
<keyword evidence="1" id="KW-1133">Transmembrane helix</keyword>
<organism evidence="3 4">
    <name type="scientific">Adiantum capillus-veneris</name>
    <name type="common">Maidenhair fern</name>
    <dbReference type="NCBI Taxonomy" id="13818"/>
    <lineage>
        <taxon>Eukaryota</taxon>
        <taxon>Viridiplantae</taxon>
        <taxon>Streptophyta</taxon>
        <taxon>Embryophyta</taxon>
        <taxon>Tracheophyta</taxon>
        <taxon>Polypodiopsida</taxon>
        <taxon>Polypodiidae</taxon>
        <taxon>Polypodiales</taxon>
        <taxon>Pteridineae</taxon>
        <taxon>Pteridaceae</taxon>
        <taxon>Vittarioideae</taxon>
        <taxon>Adiantum</taxon>
    </lineage>
</organism>
<reference evidence="3" key="1">
    <citation type="submission" date="2021-01" db="EMBL/GenBank/DDBJ databases">
        <title>Adiantum capillus-veneris genome.</title>
        <authorList>
            <person name="Fang Y."/>
            <person name="Liao Q."/>
        </authorList>
    </citation>
    <scope>NUCLEOTIDE SEQUENCE</scope>
    <source>
        <strain evidence="3">H3</strain>
        <tissue evidence="3">Leaf</tissue>
    </source>
</reference>
<accession>A0A9D4V3T5</accession>
<dbReference type="Pfam" id="PF04578">
    <property type="entry name" value="DUF594"/>
    <property type="match status" value="1"/>
</dbReference>
<dbReference type="Proteomes" id="UP000886520">
    <property type="component" value="Chromosome 6"/>
</dbReference>
<dbReference type="OrthoDB" id="1689146at2759"/>
<dbReference type="Pfam" id="PF13968">
    <property type="entry name" value="DUF4220"/>
    <property type="match status" value="1"/>
</dbReference>
<protein>
    <recommendedName>
        <fullName evidence="2">DUF4220 domain-containing protein</fullName>
    </recommendedName>
</protein>
<gene>
    <name evidence="3" type="ORF">GOP47_0006409</name>
</gene>
<dbReference type="PANTHER" id="PTHR31325">
    <property type="entry name" value="OS01G0798800 PROTEIN-RELATED"/>
    <property type="match status" value="1"/>
</dbReference>